<accession>A0A6H5HL16</accession>
<proteinExistence type="predicted"/>
<evidence type="ECO:0000313" key="2">
    <source>
        <dbReference type="EMBL" id="CAB0017334.1"/>
    </source>
</evidence>
<dbReference type="EMBL" id="CADCXU010031212">
    <property type="protein sequence ID" value="CAB0017334.1"/>
    <property type="molecule type" value="Genomic_DNA"/>
</dbReference>
<dbReference type="Proteomes" id="UP000479000">
    <property type="component" value="Unassembled WGS sequence"/>
</dbReference>
<gene>
    <name evidence="2" type="ORF">NTEN_LOCUS21355</name>
</gene>
<reference evidence="2 3" key="1">
    <citation type="submission" date="2020-02" db="EMBL/GenBank/DDBJ databases">
        <authorList>
            <person name="Ferguson B K."/>
        </authorList>
    </citation>
    <scope>NUCLEOTIDE SEQUENCE [LARGE SCALE GENOMIC DNA]</scope>
</reference>
<sequence>MATQERTLAGRRGLIDKHVLTIRLELGAINYQNPRARVSWLPIKWRRIDWRAAVLTQFQVFNVRTASVRLCGLSCWRPPTPRISRFIVVMRSLGGRWALEDSAEGGDELMNEAPDSIELPDRENTR</sequence>
<organism evidence="2 3">
    <name type="scientific">Nesidiocoris tenuis</name>
    <dbReference type="NCBI Taxonomy" id="355587"/>
    <lineage>
        <taxon>Eukaryota</taxon>
        <taxon>Metazoa</taxon>
        <taxon>Ecdysozoa</taxon>
        <taxon>Arthropoda</taxon>
        <taxon>Hexapoda</taxon>
        <taxon>Insecta</taxon>
        <taxon>Pterygota</taxon>
        <taxon>Neoptera</taxon>
        <taxon>Paraneoptera</taxon>
        <taxon>Hemiptera</taxon>
        <taxon>Heteroptera</taxon>
        <taxon>Panheteroptera</taxon>
        <taxon>Cimicomorpha</taxon>
        <taxon>Miridae</taxon>
        <taxon>Dicyphina</taxon>
        <taxon>Nesidiocoris</taxon>
    </lineage>
</organism>
<protein>
    <submittedName>
        <fullName evidence="2">Uncharacterized protein</fullName>
    </submittedName>
</protein>
<name>A0A6H5HL16_9HEMI</name>
<dbReference type="AlphaFoldDB" id="A0A6H5HL16"/>
<evidence type="ECO:0000313" key="3">
    <source>
        <dbReference type="Proteomes" id="UP000479000"/>
    </source>
</evidence>
<keyword evidence="3" id="KW-1185">Reference proteome</keyword>
<feature type="non-terminal residue" evidence="2">
    <location>
        <position position="126"/>
    </location>
</feature>
<feature type="region of interest" description="Disordered" evidence="1">
    <location>
        <begin position="104"/>
        <end position="126"/>
    </location>
</feature>
<evidence type="ECO:0000256" key="1">
    <source>
        <dbReference type="SAM" id="MobiDB-lite"/>
    </source>
</evidence>